<evidence type="ECO:0000313" key="1">
    <source>
        <dbReference type="EMBL" id="MFD2535370.1"/>
    </source>
</evidence>
<accession>A0ABW5JTC0</accession>
<dbReference type="RefSeq" id="WP_388017740.1">
    <property type="nucleotide sequence ID" value="NZ_JBHUDT010000003.1"/>
</dbReference>
<dbReference type="EMBL" id="JBHULK010000003">
    <property type="protein sequence ID" value="MFD2535370.1"/>
    <property type="molecule type" value="Genomic_DNA"/>
</dbReference>
<organism evidence="1 2">
    <name type="scientific">Gelatiniphilus marinus</name>
    <dbReference type="NCBI Taxonomy" id="1759464"/>
    <lineage>
        <taxon>Bacteria</taxon>
        <taxon>Pseudomonadati</taxon>
        <taxon>Bacteroidota</taxon>
        <taxon>Flavobacteriia</taxon>
        <taxon>Flavobacteriales</taxon>
        <taxon>Flavobacteriaceae</taxon>
        <taxon>Gelatiniphilus</taxon>
    </lineage>
</organism>
<protein>
    <submittedName>
        <fullName evidence="1">YbjN domain-containing protein</fullName>
    </submittedName>
</protein>
<name>A0ABW5JTC0_9FLAO</name>
<dbReference type="Proteomes" id="UP001597441">
    <property type="component" value="Unassembled WGS sequence"/>
</dbReference>
<gene>
    <name evidence="1" type="ORF">ACFSQS_09685</name>
</gene>
<dbReference type="Pfam" id="PF10722">
    <property type="entry name" value="YbjN"/>
    <property type="match status" value="1"/>
</dbReference>
<sequence>MSSVELINQHNISQEMLCEIFEDAYLSVVKSEKGNGVYISERYNTWFDIDDKKKEYIRFSVVLKINLSVNEQDMNRAINEVNKKYMMSRAFCNANTVEIDYYLWVNGGIDKKNLIFTYKFFSIASTSMAQYLLGCNVLS</sequence>
<proteinExistence type="predicted"/>
<evidence type="ECO:0000313" key="2">
    <source>
        <dbReference type="Proteomes" id="UP001597441"/>
    </source>
</evidence>
<reference evidence="2" key="1">
    <citation type="journal article" date="2019" name="Int. J. Syst. Evol. Microbiol.">
        <title>The Global Catalogue of Microorganisms (GCM) 10K type strain sequencing project: providing services to taxonomists for standard genome sequencing and annotation.</title>
        <authorList>
            <consortium name="The Broad Institute Genomics Platform"/>
            <consortium name="The Broad Institute Genome Sequencing Center for Infectious Disease"/>
            <person name="Wu L."/>
            <person name="Ma J."/>
        </authorList>
    </citation>
    <scope>NUCLEOTIDE SEQUENCE [LARGE SCALE GENOMIC DNA]</scope>
    <source>
        <strain evidence="2">KCTC 42903</strain>
    </source>
</reference>
<comment type="caution">
    <text evidence="1">The sequence shown here is derived from an EMBL/GenBank/DDBJ whole genome shotgun (WGS) entry which is preliminary data.</text>
</comment>
<keyword evidence="2" id="KW-1185">Reference proteome</keyword>
<dbReference type="InterPro" id="IPR019660">
    <property type="entry name" value="Put_sensory_transdc_reg_YbjN"/>
</dbReference>